<dbReference type="EMBL" id="WJQU01000003">
    <property type="protein sequence ID" value="KAJ6639335.1"/>
    <property type="molecule type" value="Genomic_DNA"/>
</dbReference>
<gene>
    <name evidence="2" type="ORF">Bhyg_12079</name>
</gene>
<sequence>MSNQNPGPKLKDKVTDSNKRDMISKLKTPDGKWRRSLLPTFKELHLKGLSDLVASRSLFPLHKIDSLTFQFMLNNDPTIWPTNAEFQMVQLA</sequence>
<feature type="region of interest" description="Disordered" evidence="1">
    <location>
        <begin position="1"/>
        <end position="26"/>
    </location>
</feature>
<name>A0A9Q0MYA5_9DIPT</name>
<accession>A0A9Q0MYA5</accession>
<proteinExistence type="predicted"/>
<evidence type="ECO:0000256" key="1">
    <source>
        <dbReference type="SAM" id="MobiDB-lite"/>
    </source>
</evidence>
<dbReference type="Proteomes" id="UP001151699">
    <property type="component" value="Chromosome X"/>
</dbReference>
<organism evidence="2 3">
    <name type="scientific">Pseudolycoriella hygida</name>
    <dbReference type="NCBI Taxonomy" id="35572"/>
    <lineage>
        <taxon>Eukaryota</taxon>
        <taxon>Metazoa</taxon>
        <taxon>Ecdysozoa</taxon>
        <taxon>Arthropoda</taxon>
        <taxon>Hexapoda</taxon>
        <taxon>Insecta</taxon>
        <taxon>Pterygota</taxon>
        <taxon>Neoptera</taxon>
        <taxon>Endopterygota</taxon>
        <taxon>Diptera</taxon>
        <taxon>Nematocera</taxon>
        <taxon>Sciaroidea</taxon>
        <taxon>Sciaridae</taxon>
        <taxon>Pseudolycoriella</taxon>
    </lineage>
</organism>
<reference evidence="2" key="1">
    <citation type="submission" date="2022-07" db="EMBL/GenBank/DDBJ databases">
        <authorList>
            <person name="Trinca V."/>
            <person name="Uliana J.V.C."/>
            <person name="Torres T.T."/>
            <person name="Ward R.J."/>
            <person name="Monesi N."/>
        </authorList>
    </citation>
    <scope>NUCLEOTIDE SEQUENCE</scope>
    <source>
        <strain evidence="2">HSMRA1968</strain>
        <tissue evidence="2">Whole embryos</tissue>
    </source>
</reference>
<keyword evidence="3" id="KW-1185">Reference proteome</keyword>
<protein>
    <submittedName>
        <fullName evidence="2">Uncharacterized protein</fullName>
    </submittedName>
</protein>
<dbReference type="AlphaFoldDB" id="A0A9Q0MYA5"/>
<evidence type="ECO:0000313" key="2">
    <source>
        <dbReference type="EMBL" id="KAJ6639335.1"/>
    </source>
</evidence>
<feature type="compositionally biased region" description="Basic and acidic residues" evidence="1">
    <location>
        <begin position="9"/>
        <end position="26"/>
    </location>
</feature>
<comment type="caution">
    <text evidence="2">The sequence shown here is derived from an EMBL/GenBank/DDBJ whole genome shotgun (WGS) entry which is preliminary data.</text>
</comment>
<evidence type="ECO:0000313" key="3">
    <source>
        <dbReference type="Proteomes" id="UP001151699"/>
    </source>
</evidence>